<dbReference type="Gene3D" id="3.30.1120.10">
    <property type="match status" value="1"/>
</dbReference>
<protein>
    <recommendedName>
        <fullName evidence="1">Sulfatase N-terminal domain-containing protein</fullName>
    </recommendedName>
</protein>
<dbReference type="InterPro" id="IPR052701">
    <property type="entry name" value="GAG_Ulvan_Degrading_Sulfatases"/>
</dbReference>
<sequence>MHKLKVFLFVLFPAICILVIALWLKPQFTKYTPVVSCPGCNIVFVSFDDLGASRVHSYGYQRTTTPSIDFFAENGFKFTNAISVSSWTLPSSISWFTGVYPSKHKILNEYSFLASQEEVLSTPENLNNILLTLPQILKENGYTTGGFTGGAALNGKFGFSKGFDKYFDEEDFGGFDITVPEALRWISENKDKKLFVFLHSYGIHGQHTPENGYDRRFLDFNYEGPLTGSKEEQKKLREDALLTGQISLSDKDVRFLSDLYDEKVQRADEAFGKFIEEYKKLGLFDKTIFIITSDHGEELYEHGRIDHGHSLYDELIKVPLVIWVPSNSRGVVIKNQVRSIDIFPTILEISEVPFSENLSGQLEGISLVPLAKGARLKLDAYPETDYRYSVFLRAIRTADNYKYILNIENGEEQFYDLSADPLELKNLASKFPKKMRLLKEKLFNHIQIYKQQK</sequence>
<evidence type="ECO:0000259" key="1">
    <source>
        <dbReference type="Pfam" id="PF00884"/>
    </source>
</evidence>
<proteinExistence type="predicted"/>
<dbReference type="InterPro" id="IPR017850">
    <property type="entry name" value="Alkaline_phosphatase_core_sf"/>
</dbReference>
<feature type="domain" description="Sulfatase N-terminal" evidence="1">
    <location>
        <begin position="41"/>
        <end position="349"/>
    </location>
</feature>
<dbReference type="PANTHER" id="PTHR43751">
    <property type="entry name" value="SULFATASE"/>
    <property type="match status" value="1"/>
</dbReference>
<dbReference type="EMBL" id="MGFR01000002">
    <property type="protein sequence ID" value="OGM09916.1"/>
    <property type="molecule type" value="Genomic_DNA"/>
</dbReference>
<dbReference type="AlphaFoldDB" id="A0A1F7X4B9"/>
<dbReference type="PANTHER" id="PTHR43751:SF3">
    <property type="entry name" value="SULFATASE N-TERMINAL DOMAIN-CONTAINING PROTEIN"/>
    <property type="match status" value="1"/>
</dbReference>
<dbReference type="InterPro" id="IPR000917">
    <property type="entry name" value="Sulfatase_N"/>
</dbReference>
<dbReference type="CDD" id="cd16148">
    <property type="entry name" value="sulfatase_like"/>
    <property type="match status" value="1"/>
</dbReference>
<dbReference type="Pfam" id="PF00884">
    <property type="entry name" value="Sulfatase"/>
    <property type="match status" value="1"/>
</dbReference>
<name>A0A1F7X4B9_9BACT</name>
<comment type="caution">
    <text evidence="2">The sequence shown here is derived from an EMBL/GenBank/DDBJ whole genome shotgun (WGS) entry which is preliminary data.</text>
</comment>
<accession>A0A1F7X4B9</accession>
<organism evidence="2 3">
    <name type="scientific">Candidatus Woesebacteria bacterium RBG_13_46_13</name>
    <dbReference type="NCBI Taxonomy" id="1802479"/>
    <lineage>
        <taxon>Bacteria</taxon>
        <taxon>Candidatus Woeseibacteriota</taxon>
    </lineage>
</organism>
<dbReference type="Proteomes" id="UP000176778">
    <property type="component" value="Unassembled WGS sequence"/>
</dbReference>
<dbReference type="SUPFAM" id="SSF53649">
    <property type="entry name" value="Alkaline phosphatase-like"/>
    <property type="match status" value="1"/>
</dbReference>
<dbReference type="Gene3D" id="3.40.720.10">
    <property type="entry name" value="Alkaline Phosphatase, subunit A"/>
    <property type="match status" value="1"/>
</dbReference>
<evidence type="ECO:0000313" key="3">
    <source>
        <dbReference type="Proteomes" id="UP000176778"/>
    </source>
</evidence>
<reference evidence="2 3" key="1">
    <citation type="journal article" date="2016" name="Nat. Commun.">
        <title>Thousands of microbial genomes shed light on interconnected biogeochemical processes in an aquifer system.</title>
        <authorList>
            <person name="Anantharaman K."/>
            <person name="Brown C.T."/>
            <person name="Hug L.A."/>
            <person name="Sharon I."/>
            <person name="Castelle C.J."/>
            <person name="Probst A.J."/>
            <person name="Thomas B.C."/>
            <person name="Singh A."/>
            <person name="Wilkins M.J."/>
            <person name="Karaoz U."/>
            <person name="Brodie E.L."/>
            <person name="Williams K.H."/>
            <person name="Hubbard S.S."/>
            <person name="Banfield J.F."/>
        </authorList>
    </citation>
    <scope>NUCLEOTIDE SEQUENCE [LARGE SCALE GENOMIC DNA]</scope>
</reference>
<evidence type="ECO:0000313" key="2">
    <source>
        <dbReference type="EMBL" id="OGM09916.1"/>
    </source>
</evidence>
<dbReference type="STRING" id="1802479.A2Y68_00615"/>
<gene>
    <name evidence="2" type="ORF">A2Y68_00615</name>
</gene>